<keyword evidence="1" id="KW-1133">Transmembrane helix</keyword>
<evidence type="ECO:0000313" key="2">
    <source>
        <dbReference type="EMBL" id="BCU71047.1"/>
    </source>
</evidence>
<accession>A0A8D5U8T1</accession>
<dbReference type="AlphaFoldDB" id="A0A8D5U8T1"/>
<feature type="transmembrane region" description="Helical" evidence="1">
    <location>
        <begin position="20"/>
        <end position="41"/>
    </location>
</feature>
<dbReference type="RefSeq" id="WP_221287799.1">
    <property type="nucleotide sequence ID" value="NZ_AP024597.1"/>
</dbReference>
<sequence>MYLQVQLALNLVVTMTYNKLLLSFFIVIIALAAFTALYFTVFNVSNHEGQAASTHAATTNININNDNVSTNTTITEGELKKIIEEAKDIYLDALEKNDTSYISIDNFSKMLIMNATIINGTTLSVNHTVYRYVVVHIYDAESNLSFAPERTSVDGIVVQSLPMNKSITYTGGTIYNYLVTYEGKTYKVSFSSVGFFESSFYLTAFVQKIGDNMYQVQITVNRELGNTAQVSSVWFILVGNS</sequence>
<protein>
    <submittedName>
        <fullName evidence="2">Uncharacterized protein</fullName>
    </submittedName>
</protein>
<dbReference type="Proteomes" id="UP000825123">
    <property type="component" value="Chromosome"/>
</dbReference>
<keyword evidence="1" id="KW-0472">Membrane</keyword>
<dbReference type="KEGG" id="csty:KN1_23440"/>
<dbReference type="EMBL" id="AP024597">
    <property type="protein sequence ID" value="BCU71047.1"/>
    <property type="molecule type" value="Genomic_DNA"/>
</dbReference>
<evidence type="ECO:0000313" key="3">
    <source>
        <dbReference type="Proteomes" id="UP000825123"/>
    </source>
</evidence>
<name>A0A8D5U8T1_9CREN</name>
<keyword evidence="3" id="KW-1185">Reference proteome</keyword>
<dbReference type="GeneID" id="66164076"/>
<organism evidence="2 3">
    <name type="scientific">Stygiolobus caldivivus</name>
    <dbReference type="NCBI Taxonomy" id="2824673"/>
    <lineage>
        <taxon>Archaea</taxon>
        <taxon>Thermoproteota</taxon>
        <taxon>Thermoprotei</taxon>
        <taxon>Sulfolobales</taxon>
        <taxon>Sulfolobaceae</taxon>
        <taxon>Stygiolobus</taxon>
    </lineage>
</organism>
<proteinExistence type="predicted"/>
<gene>
    <name evidence="2" type="ORF">KN1_23440</name>
</gene>
<keyword evidence="1" id="KW-0812">Transmembrane</keyword>
<evidence type="ECO:0000256" key="1">
    <source>
        <dbReference type="SAM" id="Phobius"/>
    </source>
</evidence>
<reference evidence="2 3" key="1">
    <citation type="submission" date="2021-04" db="EMBL/GenBank/DDBJ databases">
        <title>Complete genome sequence of Stygiolobus sp. KN-1.</title>
        <authorList>
            <person name="Nakamura K."/>
            <person name="Sakai H."/>
            <person name="Kurosawa N."/>
        </authorList>
    </citation>
    <scope>NUCLEOTIDE SEQUENCE [LARGE SCALE GENOMIC DNA]</scope>
    <source>
        <strain evidence="2 3">KN-1</strain>
    </source>
</reference>